<sequence>MSQPGFSYTQAHLRQIAADILRHAKAKGASACETDVSEGFGASVSVRKGEVDTIEYNRDKGVGVTVYLGQQRGYASTSDFAPEALEKTVEAALSIARFTAADDCAGLADPALMATEFPDLDLHHPWQLPVESAIELAQACEAAAYDTSDLITNSEGAGVSIQESQFVSANSLGFMGGYATSRHSTSCSVIAGEGDAMQREFWYDSKRDATKLMAAEAIGRKAAERAVARLGARQVGTAEVPVLFEAPVAAGLIGSFVGAVSGGALYRKSSFLLDSLGQQVFSPIVNLSERAYLKKGFGSGPFDDDGVQTRDREVIVDGMLQGYFLSTYSARKLGMQTTGNAGGAHNLILHPGEDDFDGLLRRMGRGLVVTELLGHGVNTVTGDYSRGAAGFWVENGQIAYPVQEITIAGNLRDMFLGIQAIGNDVLHRGARQTGSILIDRMMVGGE</sequence>
<dbReference type="InterPro" id="IPR045570">
    <property type="entry name" value="Metalloprtase-TldD/E_cen_dom"/>
</dbReference>
<evidence type="ECO:0000313" key="6">
    <source>
        <dbReference type="Proteomes" id="UP000501991"/>
    </source>
</evidence>
<dbReference type="InterPro" id="IPR045569">
    <property type="entry name" value="Metalloprtase-TldD/E_C"/>
</dbReference>
<dbReference type="InterPro" id="IPR035068">
    <property type="entry name" value="TldD/PmbA_N"/>
</dbReference>
<dbReference type="EMBL" id="CP048836">
    <property type="protein sequence ID" value="QID17268.1"/>
    <property type="molecule type" value="Genomic_DNA"/>
</dbReference>
<keyword evidence="5" id="KW-0378">Hydrolase</keyword>
<dbReference type="InterPro" id="IPR002510">
    <property type="entry name" value="Metalloprtase-TldD/E_N"/>
</dbReference>
<dbReference type="RefSeq" id="WP_173764433.1">
    <property type="nucleotide sequence ID" value="NZ_CP048836.1"/>
</dbReference>
<evidence type="ECO:0000313" key="5">
    <source>
        <dbReference type="EMBL" id="QID17268.1"/>
    </source>
</evidence>
<feature type="domain" description="Metalloprotease TldD/E central" evidence="4">
    <location>
        <begin position="124"/>
        <end position="230"/>
    </location>
</feature>
<keyword evidence="5" id="KW-0482">Metalloprotease</keyword>
<dbReference type="GO" id="GO:0008237">
    <property type="term" value="F:metallopeptidase activity"/>
    <property type="evidence" value="ECO:0007669"/>
    <property type="project" value="UniProtKB-KW"/>
</dbReference>
<dbReference type="KEGG" id="azq:G3580_06175"/>
<dbReference type="SUPFAM" id="SSF111283">
    <property type="entry name" value="Putative modulator of DNA gyrase, PmbA/TldD"/>
    <property type="match status" value="1"/>
</dbReference>
<name>A0A6C1B346_9RHOO</name>
<proteinExistence type="inferred from homology"/>
<evidence type="ECO:0000259" key="4">
    <source>
        <dbReference type="Pfam" id="PF19290"/>
    </source>
</evidence>
<dbReference type="Proteomes" id="UP000501991">
    <property type="component" value="Chromosome"/>
</dbReference>
<comment type="similarity">
    <text evidence="1">Belongs to the peptidase U62 family.</text>
</comment>
<dbReference type="AlphaFoldDB" id="A0A6C1B346"/>
<dbReference type="GO" id="GO:0005829">
    <property type="term" value="C:cytosol"/>
    <property type="evidence" value="ECO:0007669"/>
    <property type="project" value="TreeGrafter"/>
</dbReference>
<feature type="domain" description="Metalloprotease TldD/E C-terminal" evidence="3">
    <location>
        <begin position="238"/>
        <end position="445"/>
    </location>
</feature>
<dbReference type="InterPro" id="IPR036059">
    <property type="entry name" value="TldD/PmbA_sf"/>
</dbReference>
<evidence type="ECO:0000259" key="3">
    <source>
        <dbReference type="Pfam" id="PF19289"/>
    </source>
</evidence>
<dbReference type="PANTHER" id="PTHR43421:SF1">
    <property type="entry name" value="METALLOPROTEASE PMBA"/>
    <property type="match status" value="1"/>
</dbReference>
<dbReference type="Gene3D" id="3.30.2290.10">
    <property type="entry name" value="PmbA/TldD superfamily"/>
    <property type="match status" value="1"/>
</dbReference>
<organism evidence="5 6">
    <name type="scientific">Nitrogeniibacter mangrovi</name>
    <dbReference type="NCBI Taxonomy" id="2016596"/>
    <lineage>
        <taxon>Bacteria</taxon>
        <taxon>Pseudomonadati</taxon>
        <taxon>Pseudomonadota</taxon>
        <taxon>Betaproteobacteria</taxon>
        <taxon>Rhodocyclales</taxon>
        <taxon>Zoogloeaceae</taxon>
        <taxon>Nitrogeniibacter</taxon>
    </lineage>
</organism>
<protein>
    <submittedName>
        <fullName evidence="5">Metalloprotease PmbA</fullName>
    </submittedName>
</protein>
<keyword evidence="6" id="KW-1185">Reference proteome</keyword>
<dbReference type="GO" id="GO:0006508">
    <property type="term" value="P:proteolysis"/>
    <property type="evidence" value="ECO:0007669"/>
    <property type="project" value="UniProtKB-KW"/>
</dbReference>
<dbReference type="PANTHER" id="PTHR43421">
    <property type="entry name" value="METALLOPROTEASE PMBA"/>
    <property type="match status" value="1"/>
</dbReference>
<gene>
    <name evidence="5" type="primary">pmbA</name>
    <name evidence="5" type="ORF">G3580_06175</name>
</gene>
<evidence type="ECO:0000256" key="1">
    <source>
        <dbReference type="ARBA" id="ARBA00005836"/>
    </source>
</evidence>
<reference evidence="5 6" key="1">
    <citation type="submission" date="2020-02" db="EMBL/GenBank/DDBJ databases">
        <title>Nitrogenibacter mangrovi gen. nov., sp. nov. isolated from mangrove sediment, a denitrifying betaproteobacterium.</title>
        <authorList>
            <person name="Liao H."/>
            <person name="Tian Y."/>
        </authorList>
    </citation>
    <scope>NUCLEOTIDE SEQUENCE [LARGE SCALE GENOMIC DNA]</scope>
    <source>
        <strain evidence="5 6">M9-3-2</strain>
    </source>
</reference>
<dbReference type="NCBIfam" id="NF008268">
    <property type="entry name" value="PRK11040.1"/>
    <property type="match status" value="1"/>
</dbReference>
<accession>A0A6C1B346</accession>
<dbReference type="InterPro" id="IPR047657">
    <property type="entry name" value="PmbA"/>
</dbReference>
<feature type="domain" description="Metalloprotease TldD/E N-terminal" evidence="2">
    <location>
        <begin position="36"/>
        <end position="96"/>
    </location>
</feature>
<dbReference type="Pfam" id="PF19289">
    <property type="entry name" value="PmbA_TldD_3rd"/>
    <property type="match status" value="1"/>
</dbReference>
<dbReference type="Pfam" id="PF01523">
    <property type="entry name" value="PmbA_TldD_1st"/>
    <property type="match status" value="1"/>
</dbReference>
<keyword evidence="5" id="KW-0645">Protease</keyword>
<dbReference type="Pfam" id="PF19290">
    <property type="entry name" value="PmbA_TldD_2nd"/>
    <property type="match status" value="1"/>
</dbReference>
<evidence type="ECO:0000259" key="2">
    <source>
        <dbReference type="Pfam" id="PF01523"/>
    </source>
</evidence>